<accession>A0A2S0Q7I7</accession>
<dbReference type="AlphaFoldDB" id="A0A2S0Q7I7"/>
<dbReference type="InterPro" id="IPR008030">
    <property type="entry name" value="NmrA-like"/>
</dbReference>
<dbReference type="PANTHER" id="PTHR47128">
    <property type="match status" value="1"/>
</dbReference>
<evidence type="ECO:0000313" key="6">
    <source>
        <dbReference type="Proteomes" id="UP000244056"/>
    </source>
</evidence>
<feature type="compositionally biased region" description="Basic residues" evidence="3">
    <location>
        <begin position="313"/>
        <end position="324"/>
    </location>
</feature>
<dbReference type="GO" id="GO:0015979">
    <property type="term" value="P:photosynthesis"/>
    <property type="evidence" value="ECO:0007669"/>
    <property type="project" value="UniProtKB-KW"/>
</dbReference>
<evidence type="ECO:0000256" key="1">
    <source>
        <dbReference type="ARBA" id="ARBA00022531"/>
    </source>
</evidence>
<evidence type="ECO:0000259" key="4">
    <source>
        <dbReference type="Pfam" id="PF05368"/>
    </source>
</evidence>
<dbReference type="InterPro" id="IPR036291">
    <property type="entry name" value="NAD(P)-bd_dom_sf"/>
</dbReference>
<dbReference type="Pfam" id="PF05368">
    <property type="entry name" value="NmrA"/>
    <property type="match status" value="1"/>
</dbReference>
<evidence type="ECO:0000256" key="2">
    <source>
        <dbReference type="ARBA" id="ARBA00023276"/>
    </source>
</evidence>
<gene>
    <name evidence="5" type="primary">azoB</name>
    <name evidence="5" type="ORF">BMF81_01719</name>
</gene>
<organism evidence="5 6">
    <name type="scientific">Nodularia spumigena UHCC 0039</name>
    <dbReference type="NCBI Taxonomy" id="1914872"/>
    <lineage>
        <taxon>Bacteria</taxon>
        <taxon>Bacillati</taxon>
        <taxon>Cyanobacteriota</taxon>
        <taxon>Cyanophyceae</taxon>
        <taxon>Nostocales</taxon>
        <taxon>Nodulariaceae</taxon>
        <taxon>Nodularia</taxon>
    </lineage>
</organism>
<dbReference type="GO" id="GO:0009523">
    <property type="term" value="C:photosystem II"/>
    <property type="evidence" value="ECO:0007669"/>
    <property type="project" value="UniProtKB-KW"/>
</dbReference>
<evidence type="ECO:0000313" key="5">
    <source>
        <dbReference type="EMBL" id="AVZ30312.1"/>
    </source>
</evidence>
<feature type="compositionally biased region" description="Low complexity" evidence="3">
    <location>
        <begin position="325"/>
        <end position="334"/>
    </location>
</feature>
<keyword evidence="2" id="KW-0604">Photosystem II</keyword>
<dbReference type="Gene3D" id="3.40.50.720">
    <property type="entry name" value="NAD(P)-binding Rossmann-like Domain"/>
    <property type="match status" value="1"/>
</dbReference>
<proteinExistence type="predicted"/>
<dbReference type="SUPFAM" id="SSF51735">
    <property type="entry name" value="NAD(P)-binding Rossmann-fold domains"/>
    <property type="match status" value="1"/>
</dbReference>
<evidence type="ECO:0000256" key="3">
    <source>
        <dbReference type="SAM" id="MobiDB-lite"/>
    </source>
</evidence>
<dbReference type="GeneID" id="78017060"/>
<dbReference type="Proteomes" id="UP000244056">
    <property type="component" value="Chromosome"/>
</dbReference>
<reference evidence="5 6" key="1">
    <citation type="submission" date="2017-03" db="EMBL/GenBank/DDBJ databases">
        <title>Comparative genomics of the toxic Baltic Sea cyanobacteria Nodularia spumigena UHCC 0039 and its response on varying salinity.</title>
        <authorList>
            <person name="Teikari J.E."/>
        </authorList>
    </citation>
    <scope>NUCLEOTIDE SEQUENCE [LARGE SCALE GENOMIC DNA]</scope>
    <source>
        <strain evidence="5 6">UHCC 0039</strain>
    </source>
</reference>
<dbReference type="CDD" id="cd05243">
    <property type="entry name" value="SDR_a5"/>
    <property type="match status" value="1"/>
</dbReference>
<dbReference type="RefSeq" id="WP_107806185.1">
    <property type="nucleotide sequence ID" value="NZ_CAWNZE010000001.1"/>
</dbReference>
<keyword evidence="5" id="KW-0560">Oxidoreductase</keyword>
<keyword evidence="1" id="KW-0602">Photosynthesis</keyword>
<dbReference type="InterPro" id="IPR044256">
    <property type="entry name" value="HCF244-like"/>
</dbReference>
<dbReference type="GO" id="GO:0016491">
    <property type="term" value="F:oxidoreductase activity"/>
    <property type="evidence" value="ECO:0007669"/>
    <property type="project" value="UniProtKB-KW"/>
</dbReference>
<dbReference type="PANTHER" id="PTHR47128:SF2">
    <property type="entry name" value="PROTEIN HIGH CHLOROPHYLL FLUORESCENCE PHENOTYPE 244, CHLOROPLASTIC"/>
    <property type="match status" value="1"/>
</dbReference>
<dbReference type="EC" id="1.7.-.-" evidence="5"/>
<name>A0A2S0Q7I7_NODSP</name>
<dbReference type="EMBL" id="CP020114">
    <property type="protein sequence ID" value="AVZ30312.1"/>
    <property type="molecule type" value="Genomic_DNA"/>
</dbReference>
<dbReference type="KEGG" id="nsp:BMF81_01719"/>
<feature type="domain" description="NmrA-like" evidence="4">
    <location>
        <begin position="2"/>
        <end position="244"/>
    </location>
</feature>
<feature type="region of interest" description="Disordered" evidence="3">
    <location>
        <begin position="309"/>
        <end position="334"/>
    </location>
</feature>
<protein>
    <submittedName>
        <fullName evidence="5">NAD(P)H azoreductase</fullName>
        <ecNumber evidence="5">1.7.-.-</ecNumber>
    </submittedName>
</protein>
<sequence length="334" mass="37369">MTLLIVGATGTLGRQVARRAIDEGHKVRCLVRSPKRAAFLKEWGAELVRGDLCNPESLTAALSGVTAVIDAATSRATDSLTIKQVDWDGQVALIQAAKAAGVERFIFFSILDADKYPEVPLMEIKRCTEVFLAESGINYTILRLAGFMQGLIGQYGIPILENQPVWVTGNSSPVAYMDTLDIAKFAIRSLSVPETQNRAFPVVGTRAWSAEEIIGLCERLSGKDARITRMPINLLRTIRRVIRFFQWGWNVADRLEFTEVLASGRPLNAPMDEVYQVFGLDQGQTTTLESYLQEYFSRIMKKLKELDYEKTKSRNKKQKPKKTPFKQSSKANSQ</sequence>